<dbReference type="AlphaFoldDB" id="A0A371RIB6"/>
<dbReference type="Proteomes" id="UP000264589">
    <property type="component" value="Unassembled WGS sequence"/>
</dbReference>
<keyword evidence="1" id="KW-0732">Signal</keyword>
<dbReference type="Pfam" id="PF06577">
    <property type="entry name" value="EipA"/>
    <property type="match status" value="1"/>
</dbReference>
<dbReference type="RefSeq" id="WP_116391836.1">
    <property type="nucleotide sequence ID" value="NZ_QUQO01000001.1"/>
</dbReference>
<dbReference type="InParanoid" id="A0A371RIB6"/>
<accession>A0A371RIB6</accession>
<feature type="chain" id="PRO_5017084246" evidence="1">
    <location>
        <begin position="24"/>
        <end position="193"/>
    </location>
</feature>
<evidence type="ECO:0000256" key="1">
    <source>
        <dbReference type="SAM" id="SignalP"/>
    </source>
</evidence>
<evidence type="ECO:0000313" key="3">
    <source>
        <dbReference type="Proteomes" id="UP000264589"/>
    </source>
</evidence>
<protein>
    <submittedName>
        <fullName evidence="2">DUF1134 domain-containing protein</fullName>
    </submittedName>
</protein>
<feature type="signal peptide" evidence="1">
    <location>
        <begin position="1"/>
        <end position="23"/>
    </location>
</feature>
<sequence>MTRILAALSLLFLASACMSPRSGQNAPPPPPPNSDFSESGAVNAIEDWLGVSAETAGTLVERTFADLGEPIGYIYGEEASGAIGAGLRYGSGYLVMRNGYQMPVYWQGPSIGWDLGANASKTFTLVYGLQNPDRLIQRFPGVEGTAYLVGGVGANYQRAENITLVPMRAGVGARLGANIGYLAYSREPRVVPF</sequence>
<gene>
    <name evidence="2" type="ORF">DX908_08005</name>
</gene>
<organism evidence="2 3">
    <name type="scientific">Parvularcula marina</name>
    <dbReference type="NCBI Taxonomy" id="2292771"/>
    <lineage>
        <taxon>Bacteria</taxon>
        <taxon>Pseudomonadati</taxon>
        <taxon>Pseudomonadota</taxon>
        <taxon>Alphaproteobacteria</taxon>
        <taxon>Parvularculales</taxon>
        <taxon>Parvularculaceae</taxon>
        <taxon>Parvularcula</taxon>
    </lineage>
</organism>
<dbReference type="PROSITE" id="PS51257">
    <property type="entry name" value="PROKAR_LIPOPROTEIN"/>
    <property type="match status" value="1"/>
</dbReference>
<dbReference type="EMBL" id="QUQO01000001">
    <property type="protein sequence ID" value="RFB05204.1"/>
    <property type="molecule type" value="Genomic_DNA"/>
</dbReference>
<proteinExistence type="predicted"/>
<dbReference type="OrthoDB" id="9796051at2"/>
<name>A0A371RIB6_9PROT</name>
<keyword evidence="3" id="KW-1185">Reference proteome</keyword>
<dbReference type="InterPro" id="IPR008325">
    <property type="entry name" value="EipA-like"/>
</dbReference>
<evidence type="ECO:0000313" key="2">
    <source>
        <dbReference type="EMBL" id="RFB05204.1"/>
    </source>
</evidence>
<reference evidence="2 3" key="1">
    <citation type="submission" date="2018-08" db="EMBL/GenBank/DDBJ databases">
        <title>Parvularcula sp. SM1705, isolated from surface water of the South Sea China.</title>
        <authorList>
            <person name="Sun L."/>
        </authorList>
    </citation>
    <scope>NUCLEOTIDE SEQUENCE [LARGE SCALE GENOMIC DNA]</scope>
    <source>
        <strain evidence="2 3">SM1705</strain>
    </source>
</reference>
<comment type="caution">
    <text evidence="2">The sequence shown here is derived from an EMBL/GenBank/DDBJ whole genome shotgun (WGS) entry which is preliminary data.</text>
</comment>